<reference evidence="3 4" key="1">
    <citation type="submission" date="2019-08" db="EMBL/GenBank/DDBJ databases">
        <title>Identification of a novel species of the genus Boseongicola.</title>
        <authorList>
            <person name="Zhang X.-Q."/>
        </authorList>
    </citation>
    <scope>NUCLEOTIDE SEQUENCE [LARGE SCALE GENOMIC DNA]</scope>
    <source>
        <strain evidence="3 4">HY14</strain>
    </source>
</reference>
<feature type="domain" description="B transposition protein C-terminal" evidence="1">
    <location>
        <begin position="183"/>
        <end position="253"/>
    </location>
</feature>
<dbReference type="GO" id="GO:0006313">
    <property type="term" value="P:DNA transposition"/>
    <property type="evidence" value="ECO:0007669"/>
    <property type="project" value="InterPro"/>
</dbReference>
<dbReference type="Pfam" id="PF13401">
    <property type="entry name" value="AAA_22"/>
    <property type="match status" value="1"/>
</dbReference>
<dbReference type="InterPro" id="IPR009084">
    <property type="entry name" value="B_transpositn_C"/>
</dbReference>
<evidence type="ECO:0000259" key="1">
    <source>
        <dbReference type="Pfam" id="PF09077"/>
    </source>
</evidence>
<sequence length="265" mass="28645">MEAMMAEVFQFDKKPEAPPVRGGFVMTPTAQNILRSIDLAGATWCGITLIAAAPGIGKTDTLHHFRQGRPDAVMFTAVDGGGGPWGVACQLMQLLDMGAPNGRNLMAERQRIGEAIGCDGLLLVDEAQYLVRRNTRGADDWSAFDWLRAMSEEACFSIAFVGDLSLLEISDKRAGLWRRSGQCRRLVVRTIERGDVEAVAAQRGVSDAASVEALYQVSRREGGLGYVETITSHAARLAGGGRIEPKHVLAAIEYLNLHRIGGAHV</sequence>
<comment type="caution">
    <text evidence="3">The sequence shown here is derived from an EMBL/GenBank/DDBJ whole genome shotgun (WGS) entry which is preliminary data.</text>
</comment>
<evidence type="ECO:0000313" key="4">
    <source>
        <dbReference type="Proteomes" id="UP000322080"/>
    </source>
</evidence>
<dbReference type="GO" id="GO:0016887">
    <property type="term" value="F:ATP hydrolysis activity"/>
    <property type="evidence" value="ECO:0007669"/>
    <property type="project" value="InterPro"/>
</dbReference>
<evidence type="ECO:0000313" key="3">
    <source>
        <dbReference type="EMBL" id="TYB81475.1"/>
    </source>
</evidence>
<dbReference type="Gene3D" id="1.10.1180.10">
    <property type="entry name" value="B transposition protein, C-terminal domain"/>
    <property type="match status" value="1"/>
</dbReference>
<dbReference type="Proteomes" id="UP000322080">
    <property type="component" value="Unassembled WGS sequence"/>
</dbReference>
<dbReference type="AlphaFoldDB" id="A0A5D0RL16"/>
<dbReference type="InterPro" id="IPR049945">
    <property type="entry name" value="AAA_22"/>
</dbReference>
<dbReference type="GO" id="GO:0003677">
    <property type="term" value="F:DNA binding"/>
    <property type="evidence" value="ECO:0007669"/>
    <property type="project" value="InterPro"/>
</dbReference>
<evidence type="ECO:0000259" key="2">
    <source>
        <dbReference type="Pfam" id="PF13401"/>
    </source>
</evidence>
<accession>A0A5D0RL16</accession>
<keyword evidence="4" id="KW-1185">Reference proteome</keyword>
<name>A0A5D0RL16_9RHOB</name>
<protein>
    <submittedName>
        <fullName evidence="3">AAA family ATPase</fullName>
    </submittedName>
</protein>
<gene>
    <name evidence="3" type="ORF">FVF75_10240</name>
</gene>
<feature type="domain" description="ORC1/DEAH AAA+ ATPase" evidence="2">
    <location>
        <begin position="45"/>
        <end position="168"/>
    </location>
</feature>
<dbReference type="Pfam" id="PF09077">
    <property type="entry name" value="Phage-MuB_C"/>
    <property type="match status" value="1"/>
</dbReference>
<dbReference type="SUPFAM" id="SSF47681">
    <property type="entry name" value="C-terminal domain of B transposition protein"/>
    <property type="match status" value="1"/>
</dbReference>
<proteinExistence type="predicted"/>
<organism evidence="3 4">
    <name type="scientific">Maritimibacter fusiformis</name>
    <dbReference type="NCBI Taxonomy" id="2603819"/>
    <lineage>
        <taxon>Bacteria</taxon>
        <taxon>Pseudomonadati</taxon>
        <taxon>Pseudomonadota</taxon>
        <taxon>Alphaproteobacteria</taxon>
        <taxon>Rhodobacterales</taxon>
        <taxon>Roseobacteraceae</taxon>
        <taxon>Maritimibacter</taxon>
    </lineage>
</organism>
<dbReference type="EMBL" id="VSIY01000006">
    <property type="protein sequence ID" value="TYB81475.1"/>
    <property type="molecule type" value="Genomic_DNA"/>
</dbReference>
<dbReference type="InterPro" id="IPR036733">
    <property type="entry name" value="B_transposit_C_sf"/>
</dbReference>